<feature type="compositionally biased region" description="Basic residues" evidence="1">
    <location>
        <begin position="50"/>
        <end position="60"/>
    </location>
</feature>
<name>A0A6J4I2X9_9ACTN</name>
<feature type="region of interest" description="Disordered" evidence="1">
    <location>
        <begin position="1"/>
        <end position="120"/>
    </location>
</feature>
<evidence type="ECO:0000313" key="2">
    <source>
        <dbReference type="EMBL" id="CAA9238670.1"/>
    </source>
</evidence>
<proteinExistence type="predicted"/>
<feature type="non-terminal residue" evidence="2">
    <location>
        <position position="1"/>
    </location>
</feature>
<reference evidence="2" key="1">
    <citation type="submission" date="2020-02" db="EMBL/GenBank/DDBJ databases">
        <authorList>
            <person name="Meier V. D."/>
        </authorList>
    </citation>
    <scope>NUCLEOTIDE SEQUENCE</scope>
    <source>
        <strain evidence="2">AVDCRST_MAG76</strain>
    </source>
</reference>
<dbReference type="EMBL" id="CADCSZ010000099">
    <property type="protein sequence ID" value="CAA9238670.1"/>
    <property type="molecule type" value="Genomic_DNA"/>
</dbReference>
<dbReference type="AlphaFoldDB" id="A0A6J4I2X9"/>
<evidence type="ECO:0000256" key="1">
    <source>
        <dbReference type="SAM" id="MobiDB-lite"/>
    </source>
</evidence>
<feature type="non-terminal residue" evidence="2">
    <location>
        <position position="120"/>
    </location>
</feature>
<protein>
    <submittedName>
        <fullName evidence="2">Uncharacterized protein</fullName>
    </submittedName>
</protein>
<gene>
    <name evidence="2" type="ORF">AVDCRST_MAG76-1644</name>
</gene>
<organism evidence="2">
    <name type="scientific">uncultured Acidimicrobiales bacterium</name>
    <dbReference type="NCBI Taxonomy" id="310071"/>
    <lineage>
        <taxon>Bacteria</taxon>
        <taxon>Bacillati</taxon>
        <taxon>Actinomycetota</taxon>
        <taxon>Acidimicrobiia</taxon>
        <taxon>Acidimicrobiales</taxon>
        <taxon>environmental samples</taxon>
    </lineage>
</organism>
<accession>A0A6J4I2X9</accession>
<feature type="compositionally biased region" description="Basic residues" evidence="1">
    <location>
        <begin position="84"/>
        <end position="120"/>
    </location>
</feature>
<sequence length="120" mass="13619">EAASPRLRGRLDPPGLRRRPRRGARLDSHRGVHRQRRDRHGQPAPPRPGRPGRRAVGHVRPRVDPPGAGRLSRGPGRGHVGQGPRRRPVPRRRGLCGRYHRRPRPPRRGAGRARGRRSRL</sequence>